<organism evidence="1 2">
    <name type="scientific">Nannocystis exedens</name>
    <dbReference type="NCBI Taxonomy" id="54"/>
    <lineage>
        <taxon>Bacteria</taxon>
        <taxon>Pseudomonadati</taxon>
        <taxon>Myxococcota</taxon>
        <taxon>Polyangia</taxon>
        <taxon>Nannocystales</taxon>
        <taxon>Nannocystaceae</taxon>
        <taxon>Nannocystis</taxon>
    </lineage>
</organism>
<name>A0A1I1V158_9BACT</name>
<gene>
    <name evidence="1" type="ORF">SAMN02745121_01290</name>
</gene>
<reference evidence="2" key="1">
    <citation type="submission" date="2016-10" db="EMBL/GenBank/DDBJ databases">
        <authorList>
            <person name="Varghese N."/>
            <person name="Submissions S."/>
        </authorList>
    </citation>
    <scope>NUCLEOTIDE SEQUENCE [LARGE SCALE GENOMIC DNA]</scope>
    <source>
        <strain evidence="2">ATCC 25963</strain>
    </source>
</reference>
<accession>A0A1I1V158</accession>
<keyword evidence="2" id="KW-1185">Reference proteome</keyword>
<sequence length="375" mass="40801">MTRSLTHAFVLALVASVTGACREPDASPWPLPEIVATSKYIEYGTWAEPSQVCMSEKLAEMDRFIEETAEFLEVAVPAEPIVYVWYPILPEEEDWPCSSDTACYTTISSNGYIPSTLPFGVQTTFHEFVHAVDNAGLGRGHSIFAEGLAEYLSRTSASMGTSTLDGFAEKFSAMLEEGITQYGLAMHFVGSVIQKHGVDGFKRLRKEVPWDARLQEFTAAYQRALGENLGSALMEMELQPITGQFPWYCDGEEVPWPDPGDLEVTLRGSCGDGFFWSEGLVEGVPSRWKDFVLDVPEAGIYTLTASTVTSETAGIFAVLDGCVGTESGNILVSDGVPGINRLGPGRHLLRVGLPADAAEPGMIANLKLEFRPLPP</sequence>
<dbReference type="AlphaFoldDB" id="A0A1I1V158"/>
<evidence type="ECO:0000313" key="1">
    <source>
        <dbReference type="EMBL" id="SFD74010.1"/>
    </source>
</evidence>
<dbReference type="EMBL" id="FOMX01000004">
    <property type="protein sequence ID" value="SFD74010.1"/>
    <property type="molecule type" value="Genomic_DNA"/>
</dbReference>
<dbReference type="RefSeq" id="WP_096330057.1">
    <property type="nucleotide sequence ID" value="NZ_FOMX01000004.1"/>
</dbReference>
<dbReference type="PROSITE" id="PS51257">
    <property type="entry name" value="PROKAR_LIPOPROTEIN"/>
    <property type="match status" value="1"/>
</dbReference>
<evidence type="ECO:0000313" key="2">
    <source>
        <dbReference type="Proteomes" id="UP000199400"/>
    </source>
</evidence>
<protein>
    <submittedName>
        <fullName evidence="1">Uncharacterized protein</fullName>
    </submittedName>
</protein>
<dbReference type="Proteomes" id="UP000199400">
    <property type="component" value="Unassembled WGS sequence"/>
</dbReference>
<dbReference type="STRING" id="54.SAMN02745121_01290"/>
<dbReference type="OrthoDB" id="5540792at2"/>
<proteinExistence type="predicted"/>